<sequence length="169" mass="19301">MCGNWKGNLKTGGQTERKEVLLEDHDPIWLIADIYATKKNWFWTLCLPKFYPKFSFDCLQKPSSSAPPSTRHGNHSSKAPPSFPTISATKNDHPLLHLRLCSENLTKAVESLRRDEVEKEVYALHWDDNKDFSEHARFDFPFHGQSINGVFHVVGTCNGLVCLANDLFR</sequence>
<dbReference type="EMBL" id="LRBV02000006">
    <property type="status" value="NOT_ANNOTATED_CDS"/>
    <property type="molecule type" value="Genomic_DNA"/>
</dbReference>
<accession>A0A7N2LZM5</accession>
<dbReference type="EnsemblPlants" id="QL06p051160:mrna">
    <property type="protein sequence ID" value="QL06p051160:mrna"/>
    <property type="gene ID" value="QL06p051160"/>
</dbReference>
<evidence type="ECO:0000313" key="2">
    <source>
        <dbReference type="EnsemblPlants" id="QL06p051160:mrna"/>
    </source>
</evidence>
<name>A0A7N2LZM5_QUELO</name>
<evidence type="ECO:0000256" key="1">
    <source>
        <dbReference type="SAM" id="MobiDB-lite"/>
    </source>
</evidence>
<reference evidence="2" key="2">
    <citation type="submission" date="2021-01" db="UniProtKB">
        <authorList>
            <consortium name="EnsemblPlants"/>
        </authorList>
    </citation>
    <scope>IDENTIFICATION</scope>
</reference>
<organism evidence="2 3">
    <name type="scientific">Quercus lobata</name>
    <name type="common">Valley oak</name>
    <dbReference type="NCBI Taxonomy" id="97700"/>
    <lineage>
        <taxon>Eukaryota</taxon>
        <taxon>Viridiplantae</taxon>
        <taxon>Streptophyta</taxon>
        <taxon>Embryophyta</taxon>
        <taxon>Tracheophyta</taxon>
        <taxon>Spermatophyta</taxon>
        <taxon>Magnoliopsida</taxon>
        <taxon>eudicotyledons</taxon>
        <taxon>Gunneridae</taxon>
        <taxon>Pentapetalae</taxon>
        <taxon>rosids</taxon>
        <taxon>fabids</taxon>
        <taxon>Fagales</taxon>
        <taxon>Fagaceae</taxon>
        <taxon>Quercus</taxon>
    </lineage>
</organism>
<keyword evidence="3" id="KW-1185">Reference proteome</keyword>
<evidence type="ECO:0000313" key="3">
    <source>
        <dbReference type="Proteomes" id="UP000594261"/>
    </source>
</evidence>
<protein>
    <submittedName>
        <fullName evidence="2">Uncharacterized protein</fullName>
    </submittedName>
</protein>
<dbReference type="Gramene" id="QL06p051160:mrna">
    <property type="protein sequence ID" value="QL06p051160:mrna"/>
    <property type="gene ID" value="QL06p051160"/>
</dbReference>
<feature type="region of interest" description="Disordered" evidence="1">
    <location>
        <begin position="65"/>
        <end position="84"/>
    </location>
</feature>
<dbReference type="AlphaFoldDB" id="A0A7N2LZM5"/>
<dbReference type="InParanoid" id="A0A7N2LZM5"/>
<reference evidence="2 3" key="1">
    <citation type="journal article" date="2016" name="G3 (Bethesda)">
        <title>First Draft Assembly and Annotation of the Genome of a California Endemic Oak Quercus lobata Nee (Fagaceae).</title>
        <authorList>
            <person name="Sork V.L."/>
            <person name="Fitz-Gibbon S.T."/>
            <person name="Puiu D."/>
            <person name="Crepeau M."/>
            <person name="Gugger P.F."/>
            <person name="Sherman R."/>
            <person name="Stevens K."/>
            <person name="Langley C.H."/>
            <person name="Pellegrini M."/>
            <person name="Salzberg S.L."/>
        </authorList>
    </citation>
    <scope>NUCLEOTIDE SEQUENCE [LARGE SCALE GENOMIC DNA]</scope>
    <source>
        <strain evidence="2 3">cv. SW786</strain>
    </source>
</reference>
<proteinExistence type="predicted"/>
<dbReference type="Proteomes" id="UP000594261">
    <property type="component" value="Chromosome 6"/>
</dbReference>